<protein>
    <recommendedName>
        <fullName evidence="2">F-box domain-containing protein</fullName>
    </recommendedName>
</protein>
<gene>
    <name evidence="3" type="ORF">H0H81_002668</name>
</gene>
<name>A0A9P7FM17_9AGAR</name>
<organism evidence="3 4">
    <name type="scientific">Sphagnurus paluster</name>
    <dbReference type="NCBI Taxonomy" id="117069"/>
    <lineage>
        <taxon>Eukaryota</taxon>
        <taxon>Fungi</taxon>
        <taxon>Dikarya</taxon>
        <taxon>Basidiomycota</taxon>
        <taxon>Agaricomycotina</taxon>
        <taxon>Agaricomycetes</taxon>
        <taxon>Agaricomycetidae</taxon>
        <taxon>Agaricales</taxon>
        <taxon>Tricholomatineae</taxon>
        <taxon>Lyophyllaceae</taxon>
        <taxon>Sphagnurus</taxon>
    </lineage>
</organism>
<keyword evidence="4" id="KW-1185">Reference proteome</keyword>
<feature type="region of interest" description="Disordered" evidence="1">
    <location>
        <begin position="381"/>
        <end position="470"/>
    </location>
</feature>
<dbReference type="AlphaFoldDB" id="A0A9P7FM17"/>
<dbReference type="Proteomes" id="UP000717328">
    <property type="component" value="Unassembled WGS sequence"/>
</dbReference>
<proteinExistence type="predicted"/>
<accession>A0A9P7FM17</accession>
<reference evidence="3" key="2">
    <citation type="submission" date="2021-10" db="EMBL/GenBank/DDBJ databases">
        <title>Phylogenomics reveals ancestral predisposition of the termite-cultivated fungus Termitomyces towards a domesticated lifestyle.</title>
        <authorList>
            <person name="Auxier B."/>
            <person name="Grum-Grzhimaylo A."/>
            <person name="Cardenas M.E."/>
            <person name="Lodge J.D."/>
            <person name="Laessoe T."/>
            <person name="Pedersen O."/>
            <person name="Smith M.E."/>
            <person name="Kuyper T.W."/>
            <person name="Franco-Molano E.A."/>
            <person name="Baroni T.J."/>
            <person name="Aanen D.K."/>
        </authorList>
    </citation>
    <scope>NUCLEOTIDE SEQUENCE</scope>
    <source>
        <strain evidence="3">D49</strain>
    </source>
</reference>
<dbReference type="PROSITE" id="PS50181">
    <property type="entry name" value="FBOX"/>
    <property type="match status" value="1"/>
</dbReference>
<sequence length="644" mass="71301">MLLLLPPELILRFLNHLEPSELIRMSQYRIATHSACVDDNPNSGLPVTARLQLLIESQAAWAACKINFWRALAIPYQSSRIYGLRNGIFFLGEENGHAIRYARLPSNPDAPLEWKTIEFAPKRIIDVVLNIDEYDLIAPVTVTTHPTQPDTNVIEVQLLQFSTAMPHPLARTPAIFVYESLSERFVVSAETAGFHFALSIAQYFGAVPEPYEYLYVFDWTTGERMMSVELLHNTYSGLIFLSPEFLLLPNQYASRLDVWRIPTSAPPPSSPSDQAALAPQARPLLSLALPDLAPSQYDSVSLSCRAEPNPATSPSATKSYDPGFRPFSQKAFHAMSATAVVNFRMRVYDFLSNSASSWAIFARRGDLLAACEEVLADVEAGPNETEKSRVISVDGQDEGSGARVERATSIKSGSGSEKSSDEGKDPQQDEYANQGDGETMPDYDDHDSSDNSDENLWVPRPPVPDSLRPTHGVISYSRWGSRIVRWLPAIEAAIPDTRWVTAASAGTRCVYVTPDTRIPHVLDFNPCTVRRTLLSQTAGSKNFGAFFYELRHTQGTPDREAAEDEDSLTRTFKEPVENGLQYLKTVIGGVGRPSGDRDGDEPSPALEWNFDGLLMDEDQIVGLRKSATNGFVTEIVVIRIGPTR</sequence>
<reference evidence="3" key="1">
    <citation type="submission" date="2021-02" db="EMBL/GenBank/DDBJ databases">
        <authorList>
            <person name="Nieuwenhuis M."/>
            <person name="Van De Peppel L.J.J."/>
        </authorList>
    </citation>
    <scope>NUCLEOTIDE SEQUENCE</scope>
    <source>
        <strain evidence="3">D49</strain>
    </source>
</reference>
<evidence type="ECO:0000313" key="3">
    <source>
        <dbReference type="EMBL" id="KAG5634262.1"/>
    </source>
</evidence>
<dbReference type="OrthoDB" id="2751409at2759"/>
<evidence type="ECO:0000259" key="2">
    <source>
        <dbReference type="PROSITE" id="PS50181"/>
    </source>
</evidence>
<evidence type="ECO:0000313" key="4">
    <source>
        <dbReference type="Proteomes" id="UP000717328"/>
    </source>
</evidence>
<dbReference type="EMBL" id="JABCKI010006516">
    <property type="protein sequence ID" value="KAG5634262.1"/>
    <property type="molecule type" value="Genomic_DNA"/>
</dbReference>
<comment type="caution">
    <text evidence="3">The sequence shown here is derived from an EMBL/GenBank/DDBJ whole genome shotgun (WGS) entry which is preliminary data.</text>
</comment>
<feature type="compositionally biased region" description="Acidic residues" evidence="1">
    <location>
        <begin position="439"/>
        <end position="453"/>
    </location>
</feature>
<evidence type="ECO:0000256" key="1">
    <source>
        <dbReference type="SAM" id="MobiDB-lite"/>
    </source>
</evidence>
<feature type="compositionally biased region" description="Basic and acidic residues" evidence="1">
    <location>
        <begin position="418"/>
        <end position="427"/>
    </location>
</feature>
<feature type="domain" description="F-box" evidence="2">
    <location>
        <begin position="1"/>
        <end position="27"/>
    </location>
</feature>
<dbReference type="InterPro" id="IPR001810">
    <property type="entry name" value="F-box_dom"/>
</dbReference>